<dbReference type="HOGENOM" id="CLU_1642280_0_0_6"/>
<keyword evidence="1" id="KW-1133">Transmembrane helix</keyword>
<reference evidence="2 3" key="1">
    <citation type="journal article" date="2012" name="J. Bacteriol.">
        <title>Genome sequence of cold-adapted Pseudomonas mandelii strain JR-1.</title>
        <authorList>
            <person name="Jang S.H."/>
            <person name="Kim J."/>
            <person name="Kim J."/>
            <person name="Hong S."/>
            <person name="Lee C."/>
        </authorList>
    </citation>
    <scope>NUCLEOTIDE SEQUENCE [LARGE SCALE GENOMIC DNA]</scope>
    <source>
        <strain evidence="2 3">JR-1</strain>
    </source>
</reference>
<sequence length="161" mass="18244">MYYPREAEKDHLFNRVILLTVACCVVLILAGMARHEGIAYAAIRLSPVETTGTVTRLDNILMNSDGKVIHYRYTDHNGQAHDDQYVDERYAQKTAYETGGSIDLLYSRWLPGQNSIARELSGNRPGFYIMMGGVLLALLFLGISARTLGRIYAMKEEDRFY</sequence>
<keyword evidence="1" id="KW-0472">Membrane</keyword>
<evidence type="ECO:0000256" key="1">
    <source>
        <dbReference type="SAM" id="Phobius"/>
    </source>
</evidence>
<name>A0A024E5R8_9PSED</name>
<feature type="transmembrane region" description="Helical" evidence="1">
    <location>
        <begin position="127"/>
        <end position="145"/>
    </location>
</feature>
<dbReference type="Proteomes" id="UP000026913">
    <property type="component" value="Chromosome"/>
</dbReference>
<dbReference type="AlphaFoldDB" id="A0A024E5R8"/>
<evidence type="ECO:0008006" key="4">
    <source>
        <dbReference type="Google" id="ProtNLM"/>
    </source>
</evidence>
<dbReference type="OrthoDB" id="6993688at2"/>
<organism evidence="2 3">
    <name type="scientific">Pseudomonas mandelii JR-1</name>
    <dbReference type="NCBI Taxonomy" id="1147786"/>
    <lineage>
        <taxon>Bacteria</taxon>
        <taxon>Pseudomonadati</taxon>
        <taxon>Pseudomonadota</taxon>
        <taxon>Gammaproteobacteria</taxon>
        <taxon>Pseudomonadales</taxon>
        <taxon>Pseudomonadaceae</taxon>
        <taxon>Pseudomonas</taxon>
    </lineage>
</organism>
<gene>
    <name evidence="2" type="ORF">OU5_0902</name>
</gene>
<dbReference type="RefSeq" id="WP_010459377.1">
    <property type="nucleotide sequence ID" value="NZ_CP005960.1"/>
</dbReference>
<protein>
    <recommendedName>
        <fullName evidence="4">DUF3592 domain-containing protein</fullName>
    </recommendedName>
</protein>
<accession>A0A024E5R8</accession>
<keyword evidence="1" id="KW-0812">Transmembrane</keyword>
<feature type="transmembrane region" description="Helical" evidence="1">
    <location>
        <begin position="12"/>
        <end position="33"/>
    </location>
</feature>
<evidence type="ECO:0000313" key="3">
    <source>
        <dbReference type="Proteomes" id="UP000026913"/>
    </source>
</evidence>
<dbReference type="EMBL" id="CP005960">
    <property type="protein sequence ID" value="AHZ67981.1"/>
    <property type="molecule type" value="Genomic_DNA"/>
</dbReference>
<evidence type="ECO:0000313" key="2">
    <source>
        <dbReference type="EMBL" id="AHZ67981.1"/>
    </source>
</evidence>
<dbReference type="KEGG" id="pman:OU5_0902"/>
<proteinExistence type="predicted"/>